<keyword evidence="8" id="KW-1185">Reference proteome</keyword>
<proteinExistence type="predicted"/>
<evidence type="ECO:0000256" key="1">
    <source>
        <dbReference type="ARBA" id="ARBA00004162"/>
    </source>
</evidence>
<evidence type="ECO:0000313" key="7">
    <source>
        <dbReference type="EnsemblMetazoa" id="RPRC000707-PA"/>
    </source>
</evidence>
<dbReference type="PANTHER" id="PTHR33885">
    <property type="entry name" value="PHAGE SHOCK PROTEIN C"/>
    <property type="match status" value="1"/>
</dbReference>
<dbReference type="VEuPathDB" id="VectorBase:RPRC000707"/>
<dbReference type="NCBIfam" id="TIGR02978">
    <property type="entry name" value="phageshock_pspC"/>
    <property type="match status" value="1"/>
</dbReference>
<feature type="domain" description="Phage shock protein PspC N-terminal" evidence="6">
    <location>
        <begin position="15"/>
        <end position="73"/>
    </location>
</feature>
<reference evidence="7" key="1">
    <citation type="submission" date="2015-05" db="UniProtKB">
        <authorList>
            <consortium name="EnsemblMetazoa"/>
        </authorList>
    </citation>
    <scope>IDENTIFICATION</scope>
</reference>
<dbReference type="PANTHER" id="PTHR33885:SF3">
    <property type="entry name" value="PHAGE SHOCK PROTEIN C"/>
    <property type="match status" value="1"/>
</dbReference>
<dbReference type="InterPro" id="IPR007168">
    <property type="entry name" value="Phageshock_PspC_N"/>
</dbReference>
<evidence type="ECO:0000256" key="2">
    <source>
        <dbReference type="ARBA" id="ARBA00022475"/>
    </source>
</evidence>
<sequence length="127" mass="14430">MIKGKLNAMMNSHGRKLYRLPQEGMIKGVCAGLARYLDVPVKLLRIIVVLSLFFGLFFFTLVAYIVLTFVLDPAPVGTYEHDDDAVRPSQTLSEADAVLRDSEARLRDMERYVTSETFAVQSRFRQL</sequence>
<dbReference type="AlphaFoldDB" id="T1H9K4"/>
<keyword evidence="2" id="KW-1003">Cell membrane</keyword>
<dbReference type="Pfam" id="PF04024">
    <property type="entry name" value="PspC"/>
    <property type="match status" value="1"/>
</dbReference>
<dbReference type="Proteomes" id="UP000015103">
    <property type="component" value="Unassembled WGS sequence"/>
</dbReference>
<dbReference type="HOGENOM" id="CLU_137949_1_0_1"/>
<dbReference type="EMBL" id="ACPB03031126">
    <property type="status" value="NOT_ANNOTATED_CDS"/>
    <property type="molecule type" value="Genomic_DNA"/>
</dbReference>
<evidence type="ECO:0000313" key="8">
    <source>
        <dbReference type="Proteomes" id="UP000015103"/>
    </source>
</evidence>
<accession>T1H9K4</accession>
<evidence type="ECO:0000259" key="6">
    <source>
        <dbReference type="Pfam" id="PF04024"/>
    </source>
</evidence>
<keyword evidence="5" id="KW-0472">Membrane</keyword>
<protein>
    <submittedName>
        <fullName evidence="7">PspC domain-containing protein</fullName>
    </submittedName>
</protein>
<evidence type="ECO:0000256" key="3">
    <source>
        <dbReference type="ARBA" id="ARBA00022692"/>
    </source>
</evidence>
<name>T1H9K4_RHOPR</name>
<evidence type="ECO:0000256" key="4">
    <source>
        <dbReference type="ARBA" id="ARBA00022989"/>
    </source>
</evidence>
<organism evidence="7 8">
    <name type="scientific">Rhodnius prolixus</name>
    <name type="common">Triatomid bug</name>
    <dbReference type="NCBI Taxonomy" id="13249"/>
    <lineage>
        <taxon>Eukaryota</taxon>
        <taxon>Metazoa</taxon>
        <taxon>Ecdysozoa</taxon>
        <taxon>Arthropoda</taxon>
        <taxon>Hexapoda</taxon>
        <taxon>Insecta</taxon>
        <taxon>Pterygota</taxon>
        <taxon>Neoptera</taxon>
        <taxon>Paraneoptera</taxon>
        <taxon>Hemiptera</taxon>
        <taxon>Heteroptera</taxon>
        <taxon>Panheteroptera</taxon>
        <taxon>Cimicomorpha</taxon>
        <taxon>Reduviidae</taxon>
        <taxon>Triatominae</taxon>
        <taxon>Rhodnius</taxon>
    </lineage>
</organism>
<dbReference type="InterPro" id="IPR014320">
    <property type="entry name" value="Phageshock_PspC"/>
</dbReference>
<keyword evidence="3" id="KW-0812">Transmembrane</keyword>
<keyword evidence="4" id="KW-1133">Transmembrane helix</keyword>
<dbReference type="InterPro" id="IPR052027">
    <property type="entry name" value="PspC"/>
</dbReference>
<dbReference type="NCBIfam" id="NF007973">
    <property type="entry name" value="PRK10697.1"/>
    <property type="match status" value="1"/>
</dbReference>
<dbReference type="GO" id="GO:0005886">
    <property type="term" value="C:plasma membrane"/>
    <property type="evidence" value="ECO:0007669"/>
    <property type="project" value="UniProtKB-SubCell"/>
</dbReference>
<comment type="subcellular location">
    <subcellularLocation>
        <location evidence="1">Cell membrane</location>
        <topology evidence="1">Single-pass membrane protein</topology>
    </subcellularLocation>
</comment>
<dbReference type="InParanoid" id="T1H9K4"/>
<dbReference type="eggNOG" id="ENOG502TF40">
    <property type="taxonomic scope" value="Eukaryota"/>
</dbReference>
<dbReference type="EnsemblMetazoa" id="RPRC000707-RA">
    <property type="protein sequence ID" value="RPRC000707-PA"/>
    <property type="gene ID" value="RPRC000707"/>
</dbReference>
<evidence type="ECO:0000256" key="5">
    <source>
        <dbReference type="ARBA" id="ARBA00023136"/>
    </source>
</evidence>